<evidence type="ECO:0000313" key="3">
    <source>
        <dbReference type="EMBL" id="CAH2302371.1"/>
    </source>
</evidence>
<sequence>MYTGQIVMFGLALLLTTVIVIKADDDEKSGVCPPERYYTPSAGVPVHTCTNDSQCEGDKKCCSDNGYKFCKPPAKERSGECPPTTKTAIKYRQDFCSSDSECADGSKCCLGSNGKTCLPCNKVKAGTCKQPNIPHCLLLERPFCDNDCSCPNDEKCCPSGCRFTCQKPV</sequence>
<gene>
    <name evidence="3" type="ORF">PECUL_23A056447</name>
</gene>
<dbReference type="GO" id="GO:0019731">
    <property type="term" value="P:antibacterial humoral response"/>
    <property type="evidence" value="ECO:0007669"/>
    <property type="project" value="TreeGrafter"/>
</dbReference>
<protein>
    <submittedName>
        <fullName evidence="3">WAP four-disulfide core domain 3-like isoform X1</fullName>
    </submittedName>
</protein>
<evidence type="ECO:0000256" key="1">
    <source>
        <dbReference type="SAM" id="SignalP"/>
    </source>
</evidence>
<dbReference type="PANTHER" id="PTHR19441">
    <property type="entry name" value="WHEY ACDIC PROTEIN WAP"/>
    <property type="match status" value="1"/>
</dbReference>
<name>A0AAD1SIX6_PELCU</name>
<dbReference type="GO" id="GO:0045087">
    <property type="term" value="P:innate immune response"/>
    <property type="evidence" value="ECO:0007669"/>
    <property type="project" value="TreeGrafter"/>
</dbReference>
<dbReference type="Pfam" id="PF00095">
    <property type="entry name" value="WAP"/>
    <property type="match status" value="3"/>
</dbReference>
<dbReference type="PANTHER" id="PTHR19441:SF95">
    <property type="entry name" value="PERLWAPIN ISOFORM X1"/>
    <property type="match status" value="1"/>
</dbReference>
<feature type="chain" id="PRO_5041963902" evidence="1">
    <location>
        <begin position="24"/>
        <end position="169"/>
    </location>
</feature>
<dbReference type="PRINTS" id="PR00003">
    <property type="entry name" value="4DISULPHCORE"/>
</dbReference>
<accession>A0AAD1SIX6</accession>
<evidence type="ECO:0000313" key="4">
    <source>
        <dbReference type="Proteomes" id="UP001295444"/>
    </source>
</evidence>
<dbReference type="GO" id="GO:0005615">
    <property type="term" value="C:extracellular space"/>
    <property type="evidence" value="ECO:0007669"/>
    <property type="project" value="TreeGrafter"/>
</dbReference>
<dbReference type="EMBL" id="OW240917">
    <property type="protein sequence ID" value="CAH2302371.1"/>
    <property type="molecule type" value="Genomic_DNA"/>
</dbReference>
<keyword evidence="1" id="KW-0732">Signal</keyword>
<dbReference type="PROSITE" id="PS51390">
    <property type="entry name" value="WAP"/>
    <property type="match status" value="2"/>
</dbReference>
<dbReference type="AlphaFoldDB" id="A0AAD1SIX6"/>
<dbReference type="GO" id="GO:0004867">
    <property type="term" value="F:serine-type endopeptidase inhibitor activity"/>
    <property type="evidence" value="ECO:0007669"/>
    <property type="project" value="TreeGrafter"/>
</dbReference>
<evidence type="ECO:0000259" key="2">
    <source>
        <dbReference type="PROSITE" id="PS51390"/>
    </source>
</evidence>
<feature type="domain" description="WAP" evidence="2">
    <location>
        <begin position="25"/>
        <end position="74"/>
    </location>
</feature>
<dbReference type="InterPro" id="IPR036645">
    <property type="entry name" value="Elafin-like_sf"/>
</dbReference>
<dbReference type="Gene3D" id="4.10.75.10">
    <property type="entry name" value="Elafin-like"/>
    <property type="match status" value="3"/>
</dbReference>
<organism evidence="3 4">
    <name type="scientific">Pelobates cultripes</name>
    <name type="common">Western spadefoot toad</name>
    <dbReference type="NCBI Taxonomy" id="61616"/>
    <lineage>
        <taxon>Eukaryota</taxon>
        <taxon>Metazoa</taxon>
        <taxon>Chordata</taxon>
        <taxon>Craniata</taxon>
        <taxon>Vertebrata</taxon>
        <taxon>Euteleostomi</taxon>
        <taxon>Amphibia</taxon>
        <taxon>Batrachia</taxon>
        <taxon>Anura</taxon>
        <taxon>Pelobatoidea</taxon>
        <taxon>Pelobatidae</taxon>
        <taxon>Pelobates</taxon>
    </lineage>
</organism>
<dbReference type="SMART" id="SM00217">
    <property type="entry name" value="WAP"/>
    <property type="match status" value="3"/>
</dbReference>
<feature type="domain" description="WAP" evidence="2">
    <location>
        <begin position="121"/>
        <end position="169"/>
    </location>
</feature>
<feature type="signal peptide" evidence="1">
    <location>
        <begin position="1"/>
        <end position="23"/>
    </location>
</feature>
<keyword evidence="4" id="KW-1185">Reference proteome</keyword>
<dbReference type="InterPro" id="IPR050514">
    <property type="entry name" value="WAP_four-disulfide_core"/>
</dbReference>
<dbReference type="Proteomes" id="UP001295444">
    <property type="component" value="Chromosome 06"/>
</dbReference>
<reference evidence="3" key="1">
    <citation type="submission" date="2022-03" db="EMBL/GenBank/DDBJ databases">
        <authorList>
            <person name="Alioto T."/>
            <person name="Alioto T."/>
            <person name="Gomez Garrido J."/>
        </authorList>
    </citation>
    <scope>NUCLEOTIDE SEQUENCE</scope>
</reference>
<proteinExistence type="predicted"/>
<dbReference type="SUPFAM" id="SSF57256">
    <property type="entry name" value="Elafin-like"/>
    <property type="match status" value="3"/>
</dbReference>
<dbReference type="InterPro" id="IPR008197">
    <property type="entry name" value="WAP_dom"/>
</dbReference>